<protein>
    <recommendedName>
        <fullName evidence="4">POTRA domain-containing protein</fullName>
    </recommendedName>
</protein>
<feature type="transmembrane region" description="Helical" evidence="1">
    <location>
        <begin position="16"/>
        <end position="36"/>
    </location>
</feature>
<evidence type="ECO:0000256" key="1">
    <source>
        <dbReference type="SAM" id="Phobius"/>
    </source>
</evidence>
<accession>A0ABY0IEW3</accession>
<evidence type="ECO:0000313" key="3">
    <source>
        <dbReference type="Proteomes" id="UP000443582"/>
    </source>
</evidence>
<keyword evidence="1" id="KW-0472">Membrane</keyword>
<dbReference type="Proteomes" id="UP000443582">
    <property type="component" value="Unassembled WGS sequence"/>
</dbReference>
<comment type="caution">
    <text evidence="2">The sequence shown here is derived from an EMBL/GenBank/DDBJ whole genome shotgun (WGS) entry which is preliminary data.</text>
</comment>
<gene>
    <name evidence="2" type="ORF">DAY19_11625</name>
</gene>
<organism evidence="2 3">
    <name type="scientific">Halobacteriovorax vibrionivorans</name>
    <dbReference type="NCBI Taxonomy" id="2152716"/>
    <lineage>
        <taxon>Bacteria</taxon>
        <taxon>Pseudomonadati</taxon>
        <taxon>Bdellovibrionota</taxon>
        <taxon>Bacteriovoracia</taxon>
        <taxon>Bacteriovoracales</taxon>
        <taxon>Halobacteriovoraceae</taxon>
        <taxon>Halobacteriovorax</taxon>
    </lineage>
</organism>
<keyword evidence="1" id="KW-1133">Transmembrane helix</keyword>
<reference evidence="3" key="1">
    <citation type="journal article" date="2019" name="Int. J. Syst. Evol. Microbiol.">
        <title>Halobacteriovorax valvorus sp. nov., a novel prokaryotic predator isolated from coastal seawater of China.</title>
        <authorList>
            <person name="Chen M.-X."/>
        </authorList>
    </citation>
    <scope>NUCLEOTIDE SEQUENCE [LARGE SCALE GENOMIC DNA]</scope>
    <source>
        <strain evidence="3">BL9</strain>
    </source>
</reference>
<keyword evidence="1" id="KW-0812">Transmembrane</keyword>
<sequence>MKFESFKADFEIKNNYLKLALVVSSILFSVSTFLIATQRRYFLYSGGEIFKDAPLSVEVCRLGFIGITNGEPNPYVITEGIMDLIKKDPFLIQIDEVVALKTINEGQCKIIFKSNHELLAFKITLDKDDSYPFIYKLAQIDELAPRDEL</sequence>
<proteinExistence type="predicted"/>
<dbReference type="RefSeq" id="WP_115362631.1">
    <property type="nucleotide sequence ID" value="NZ_QDKL01000003.1"/>
</dbReference>
<dbReference type="EMBL" id="QDKL01000003">
    <property type="protein sequence ID" value="RZF20628.1"/>
    <property type="molecule type" value="Genomic_DNA"/>
</dbReference>
<keyword evidence="3" id="KW-1185">Reference proteome</keyword>
<evidence type="ECO:0000313" key="2">
    <source>
        <dbReference type="EMBL" id="RZF20628.1"/>
    </source>
</evidence>
<name>A0ABY0IEW3_9BACT</name>
<evidence type="ECO:0008006" key="4">
    <source>
        <dbReference type="Google" id="ProtNLM"/>
    </source>
</evidence>